<sequence>MMEEEKVIKKKSKKRWIIPLSIVGGLVLTFWWDDTYLEAKMYWLNTFIINLVHLLLIPFAIGCFKGVSKFKGCFICITIVVIIH</sequence>
<protein>
    <submittedName>
        <fullName evidence="2">Uncharacterized protein</fullName>
    </submittedName>
</protein>
<organism evidence="2 3">
    <name type="scientific">Anaeroplasma bactoclasticum</name>
    <dbReference type="NCBI Taxonomy" id="2088"/>
    <lineage>
        <taxon>Bacteria</taxon>
        <taxon>Bacillati</taxon>
        <taxon>Mycoplasmatota</taxon>
        <taxon>Mollicutes</taxon>
        <taxon>Anaeroplasmatales</taxon>
        <taxon>Anaeroplasmataceae</taxon>
        <taxon>Anaeroplasma</taxon>
    </lineage>
</organism>
<evidence type="ECO:0000313" key="2">
    <source>
        <dbReference type="EMBL" id="RIA77848.1"/>
    </source>
</evidence>
<feature type="transmembrane region" description="Helical" evidence="1">
    <location>
        <begin position="16"/>
        <end position="32"/>
    </location>
</feature>
<gene>
    <name evidence="2" type="ORF">EI71_00825</name>
</gene>
<dbReference type="EMBL" id="QXEV01000006">
    <property type="protein sequence ID" value="RIA77848.1"/>
    <property type="molecule type" value="Genomic_DNA"/>
</dbReference>
<dbReference type="InParanoid" id="A0A397RVV9"/>
<evidence type="ECO:0000256" key="1">
    <source>
        <dbReference type="SAM" id="Phobius"/>
    </source>
</evidence>
<comment type="caution">
    <text evidence="2">The sequence shown here is derived from an EMBL/GenBank/DDBJ whole genome shotgun (WGS) entry which is preliminary data.</text>
</comment>
<reference evidence="2 3" key="1">
    <citation type="submission" date="2018-08" db="EMBL/GenBank/DDBJ databases">
        <title>Genomic Encyclopedia of Archaeal and Bacterial Type Strains, Phase II (KMG-II): from individual species to whole genera.</title>
        <authorList>
            <person name="Goeker M."/>
        </authorList>
    </citation>
    <scope>NUCLEOTIDE SEQUENCE [LARGE SCALE GENOMIC DNA]</scope>
    <source>
        <strain evidence="2 3">ATCC 27112</strain>
    </source>
</reference>
<keyword evidence="3" id="KW-1185">Reference proteome</keyword>
<feature type="transmembrane region" description="Helical" evidence="1">
    <location>
        <begin position="44"/>
        <end position="64"/>
    </location>
</feature>
<dbReference type="Proteomes" id="UP000266506">
    <property type="component" value="Unassembled WGS sequence"/>
</dbReference>
<proteinExistence type="predicted"/>
<dbReference type="AlphaFoldDB" id="A0A397RVV9"/>
<name>A0A397RVV9_9MOLU</name>
<keyword evidence="1" id="KW-0812">Transmembrane</keyword>
<evidence type="ECO:0000313" key="3">
    <source>
        <dbReference type="Proteomes" id="UP000266506"/>
    </source>
</evidence>
<keyword evidence="1" id="KW-0472">Membrane</keyword>
<keyword evidence="1" id="KW-1133">Transmembrane helix</keyword>
<accession>A0A397RVV9</accession>